<organism evidence="1 2">
    <name type="scientific">Desulfonema magnum</name>
    <dbReference type="NCBI Taxonomy" id="45655"/>
    <lineage>
        <taxon>Bacteria</taxon>
        <taxon>Pseudomonadati</taxon>
        <taxon>Thermodesulfobacteriota</taxon>
        <taxon>Desulfobacteria</taxon>
        <taxon>Desulfobacterales</taxon>
        <taxon>Desulfococcaceae</taxon>
        <taxon>Desulfonema</taxon>
    </lineage>
</organism>
<accession>A0A975BMN8</accession>
<name>A0A975BMN8_9BACT</name>
<evidence type="ECO:0000313" key="2">
    <source>
        <dbReference type="Proteomes" id="UP000663722"/>
    </source>
</evidence>
<proteinExistence type="predicted"/>
<dbReference type="KEGG" id="dmm:dnm_043070"/>
<dbReference type="AlphaFoldDB" id="A0A975BMN8"/>
<gene>
    <name evidence="1" type="ORF">dnm_043070</name>
</gene>
<dbReference type="EMBL" id="CP061800">
    <property type="protein sequence ID" value="QTA88265.1"/>
    <property type="molecule type" value="Genomic_DNA"/>
</dbReference>
<sequence>MFPRIFWMNLQLRWDIYIGHMLITYINVAMISTKTGK</sequence>
<dbReference type="Proteomes" id="UP000663722">
    <property type="component" value="Chromosome"/>
</dbReference>
<protein>
    <submittedName>
        <fullName evidence="1">Uncharacterized protein</fullName>
    </submittedName>
</protein>
<reference evidence="1" key="1">
    <citation type="journal article" date="2021" name="Microb. Physiol.">
        <title>Proteogenomic Insights into the Physiology of Marine, Sulfate-Reducing, Filamentous Desulfonema limicola and Desulfonema magnum.</title>
        <authorList>
            <person name="Schnaars V."/>
            <person name="Wohlbrand L."/>
            <person name="Scheve S."/>
            <person name="Hinrichs C."/>
            <person name="Reinhardt R."/>
            <person name="Rabus R."/>
        </authorList>
    </citation>
    <scope>NUCLEOTIDE SEQUENCE</scope>
    <source>
        <strain evidence="1">4be13</strain>
    </source>
</reference>
<keyword evidence="2" id="KW-1185">Reference proteome</keyword>
<evidence type="ECO:0000313" key="1">
    <source>
        <dbReference type="EMBL" id="QTA88265.1"/>
    </source>
</evidence>